<evidence type="ECO:0000256" key="1">
    <source>
        <dbReference type="ARBA" id="ARBA00007734"/>
    </source>
</evidence>
<dbReference type="InterPro" id="IPR000189">
    <property type="entry name" value="Transglyc_AS"/>
</dbReference>
<dbReference type="RefSeq" id="WP_208830677.1">
    <property type="nucleotide sequence ID" value="NZ_CP072110.1"/>
</dbReference>
<dbReference type="GO" id="GO:0008933">
    <property type="term" value="F:peptidoglycan lytic transglycosylase activity"/>
    <property type="evidence" value="ECO:0007669"/>
    <property type="project" value="InterPro"/>
</dbReference>
<evidence type="ECO:0000259" key="5">
    <source>
        <dbReference type="Pfam" id="PF14718"/>
    </source>
</evidence>
<keyword evidence="2 3" id="KW-0732">Signal</keyword>
<dbReference type="InterPro" id="IPR008258">
    <property type="entry name" value="Transglycosylase_SLT_dom_1"/>
</dbReference>
<dbReference type="GO" id="GO:0004553">
    <property type="term" value="F:hydrolase activity, hydrolyzing O-glycosyl compounds"/>
    <property type="evidence" value="ECO:0007669"/>
    <property type="project" value="InterPro"/>
</dbReference>
<accession>A0A975HHE1</accession>
<evidence type="ECO:0000256" key="2">
    <source>
        <dbReference type="ARBA" id="ARBA00022729"/>
    </source>
</evidence>
<dbReference type="AlphaFoldDB" id="A0A975HHE1"/>
<dbReference type="EMBL" id="CP072110">
    <property type="protein sequence ID" value="QTH62953.1"/>
    <property type="molecule type" value="Genomic_DNA"/>
</dbReference>
<dbReference type="CDD" id="cd13401">
    <property type="entry name" value="Slt70-like"/>
    <property type="match status" value="1"/>
</dbReference>
<dbReference type="PANTHER" id="PTHR37423">
    <property type="entry name" value="SOLUBLE LYTIC MUREIN TRANSGLYCOSYLASE-RELATED"/>
    <property type="match status" value="1"/>
</dbReference>
<feature type="chain" id="PRO_5037930248" evidence="3">
    <location>
        <begin position="23"/>
        <end position="660"/>
    </location>
</feature>
<comment type="similarity">
    <text evidence="1">Belongs to the transglycosylase Slt family.</text>
</comment>
<feature type="domain" description="Transglycosylase SLT" evidence="4">
    <location>
        <begin position="503"/>
        <end position="607"/>
    </location>
</feature>
<dbReference type="GO" id="GO:0000270">
    <property type="term" value="P:peptidoglycan metabolic process"/>
    <property type="evidence" value="ECO:0007669"/>
    <property type="project" value="InterPro"/>
</dbReference>
<feature type="domain" description="Lytic transglycosylase superhelical linker" evidence="5">
    <location>
        <begin position="427"/>
        <end position="491"/>
    </location>
</feature>
<dbReference type="SUPFAM" id="SSF53955">
    <property type="entry name" value="Lysozyme-like"/>
    <property type="match status" value="1"/>
</dbReference>
<gene>
    <name evidence="6" type="ORF">J1N51_09305</name>
</gene>
<protein>
    <submittedName>
        <fullName evidence="6">Lytic transglycosylase domain-containing protein</fullName>
    </submittedName>
</protein>
<proteinExistence type="inferred from homology"/>
<dbReference type="InterPro" id="IPR012289">
    <property type="entry name" value="Lytic_TGlycosylase_superhlx_L"/>
</dbReference>
<dbReference type="InterPro" id="IPR037061">
    <property type="entry name" value="Lytic_TGlycoase_superhlx_L_sf"/>
</dbReference>
<dbReference type="InterPro" id="IPR023346">
    <property type="entry name" value="Lysozyme-like_dom_sf"/>
</dbReference>
<organism evidence="6 7">
    <name type="scientific">Psychrosphaera ytuae</name>
    <dbReference type="NCBI Taxonomy" id="2820710"/>
    <lineage>
        <taxon>Bacteria</taxon>
        <taxon>Pseudomonadati</taxon>
        <taxon>Pseudomonadota</taxon>
        <taxon>Gammaproteobacteria</taxon>
        <taxon>Alteromonadales</taxon>
        <taxon>Pseudoalteromonadaceae</taxon>
        <taxon>Psychrosphaera</taxon>
    </lineage>
</organism>
<dbReference type="Pfam" id="PF14718">
    <property type="entry name" value="SLT_L"/>
    <property type="match status" value="1"/>
</dbReference>
<evidence type="ECO:0000256" key="3">
    <source>
        <dbReference type="SAM" id="SignalP"/>
    </source>
</evidence>
<dbReference type="Proteomes" id="UP000682739">
    <property type="component" value="Chromosome"/>
</dbReference>
<sequence length="660" mass="75213">MQFSSFCFGLTVFVALSSQTMANSPMSPASVHTNPEAVNKPEFIPEYITAEQIQAFEEFEQLAQSGKEPAYLTKASHFLKHPLYPYAQAEYLKSTLSIDKKVVINQFIGQYSGAPFTNALQHKWLNYLAANTFHDAFIAAYAPGVSVKLDCQYLQIQIDNGHLVEQLDEQIYQVWLSQSSLPKRCDTVLDAWSDAGLMTSKRILERTKLAIKHNNPRLADYLAKQLDDQDRYLAKMWKLAIKSPRRVIQPGFWLDYSTEEFEILNHVSSKLVFANPERFNSWWSTVRSKFKQSGHVGLIDKKVAIALAVNGAPTALTKLNQIESELVDESVKQWRISAALRTGDWQQVLNTAKSMPEWLQVDPGVVFWRARAEFELHQSDWALLQLKEVAERRDYYGFLAAQFLGIDVSIRHEPLNVAQEQLQAYSEDDGFQRAITLFRYGRLLDARKEWNLLVEHYDDRALETMAYLAAEQGWHDRPIFTLSQVGYLNDIELRFPLAYEEVIVSAAKQTNMPPSLLFAVARRESSFVPDAFSSAGAAGLMQLKPSTASFVAKRRVSRNQLFQPERNVQLGAKYLARLMAKTDQNPVLTLAAYNAGIHKVERWLPNEPMTADAWIETVPYKETRNYIKAIYAYDLVYQARLGQRSTLLADLTKLAVEPEI</sequence>
<keyword evidence="7" id="KW-1185">Reference proteome</keyword>
<dbReference type="SUPFAM" id="SSF48435">
    <property type="entry name" value="Bacterial muramidases"/>
    <property type="match status" value="1"/>
</dbReference>
<reference evidence="6" key="1">
    <citation type="submission" date="2021-03" db="EMBL/GenBank/DDBJ databases">
        <title>Description of Psychrosphaera ytuae sp. nov. isolated from deep sea sediment of South China Sea.</title>
        <authorList>
            <person name="Zhang J."/>
            <person name="Xu X.-D."/>
        </authorList>
    </citation>
    <scope>NUCLEOTIDE SEQUENCE</scope>
    <source>
        <strain evidence="6">MTZ26</strain>
    </source>
</reference>
<evidence type="ECO:0000259" key="4">
    <source>
        <dbReference type="Pfam" id="PF01464"/>
    </source>
</evidence>
<dbReference type="GO" id="GO:0042597">
    <property type="term" value="C:periplasmic space"/>
    <property type="evidence" value="ECO:0007669"/>
    <property type="project" value="InterPro"/>
</dbReference>
<dbReference type="PROSITE" id="PS00922">
    <property type="entry name" value="TRANSGLYCOSYLASE"/>
    <property type="match status" value="1"/>
</dbReference>
<evidence type="ECO:0000313" key="6">
    <source>
        <dbReference type="EMBL" id="QTH62953.1"/>
    </source>
</evidence>
<dbReference type="KEGG" id="psym:J1N51_09305"/>
<name>A0A975HHE1_9GAMM</name>
<evidence type="ECO:0000313" key="7">
    <source>
        <dbReference type="Proteomes" id="UP000682739"/>
    </source>
</evidence>
<feature type="signal peptide" evidence="3">
    <location>
        <begin position="1"/>
        <end position="22"/>
    </location>
</feature>
<dbReference type="Gene3D" id="1.10.1240.20">
    <property type="entry name" value="Lytic transglycosylase, superhelical linker domain"/>
    <property type="match status" value="1"/>
</dbReference>
<dbReference type="Gene3D" id="1.10.530.10">
    <property type="match status" value="1"/>
</dbReference>
<dbReference type="PANTHER" id="PTHR37423:SF5">
    <property type="entry name" value="SOLUBLE LYTIC MUREIN TRANSGLYCOSYLASE"/>
    <property type="match status" value="1"/>
</dbReference>
<dbReference type="InterPro" id="IPR008939">
    <property type="entry name" value="Lytic_TGlycosylase_superhlx_U"/>
</dbReference>
<dbReference type="GO" id="GO:0016020">
    <property type="term" value="C:membrane"/>
    <property type="evidence" value="ECO:0007669"/>
    <property type="project" value="InterPro"/>
</dbReference>
<dbReference type="Pfam" id="PF01464">
    <property type="entry name" value="SLT"/>
    <property type="match status" value="1"/>
</dbReference>
<dbReference type="Gene3D" id="1.25.20.10">
    <property type="entry name" value="Bacterial muramidases"/>
    <property type="match status" value="1"/>
</dbReference>